<feature type="domain" description="Fungal lipase-type" evidence="4">
    <location>
        <begin position="83"/>
        <end position="219"/>
    </location>
</feature>
<keyword evidence="1 3" id="KW-0732">Signal</keyword>
<keyword evidence="6" id="KW-1185">Reference proteome</keyword>
<accession>A0A2C5Y4J6</accession>
<dbReference type="GO" id="GO:0016787">
    <property type="term" value="F:hydrolase activity"/>
    <property type="evidence" value="ECO:0007669"/>
    <property type="project" value="UniProtKB-KW"/>
</dbReference>
<name>A0A2C5Y4J6_9HYPO</name>
<organism evidence="5 6">
    <name type="scientific">Ophiocordyceps camponoti-rufipedis</name>
    <dbReference type="NCBI Taxonomy" id="2004952"/>
    <lineage>
        <taxon>Eukaryota</taxon>
        <taxon>Fungi</taxon>
        <taxon>Dikarya</taxon>
        <taxon>Ascomycota</taxon>
        <taxon>Pezizomycotina</taxon>
        <taxon>Sordariomycetes</taxon>
        <taxon>Hypocreomycetidae</taxon>
        <taxon>Hypocreales</taxon>
        <taxon>Ophiocordycipitaceae</taxon>
        <taxon>Ophiocordyceps</taxon>
    </lineage>
</organism>
<dbReference type="InterPro" id="IPR051299">
    <property type="entry name" value="AB_hydrolase_lip/est"/>
</dbReference>
<evidence type="ECO:0000313" key="5">
    <source>
        <dbReference type="EMBL" id="PHH73008.1"/>
    </source>
</evidence>
<dbReference type="EMBL" id="NJES01000376">
    <property type="protein sequence ID" value="PHH73008.1"/>
    <property type="molecule type" value="Genomic_DNA"/>
</dbReference>
<dbReference type="AlphaFoldDB" id="A0A2C5Y4J6"/>
<dbReference type="PANTHER" id="PTHR46640">
    <property type="entry name" value="TRIACYLGLYCEROL LIPASE, PUTATIVE (AFU_ORTHOLOGUE AFUA_6G06510)-RELATED"/>
    <property type="match status" value="1"/>
</dbReference>
<feature type="chain" id="PRO_5012203153" description="Fungal lipase-type domain-containing protein" evidence="3">
    <location>
        <begin position="25"/>
        <end position="338"/>
    </location>
</feature>
<dbReference type="Proteomes" id="UP000226431">
    <property type="component" value="Unassembled WGS sequence"/>
</dbReference>
<feature type="signal peptide" evidence="3">
    <location>
        <begin position="1"/>
        <end position="24"/>
    </location>
</feature>
<dbReference type="PANTHER" id="PTHR46640:SF1">
    <property type="entry name" value="FUNGAL LIPASE-LIKE DOMAIN-CONTAINING PROTEIN-RELATED"/>
    <property type="match status" value="1"/>
</dbReference>
<gene>
    <name evidence="5" type="ORF">CDD80_4103</name>
</gene>
<evidence type="ECO:0000256" key="1">
    <source>
        <dbReference type="ARBA" id="ARBA00022729"/>
    </source>
</evidence>
<dbReference type="GO" id="GO:0006629">
    <property type="term" value="P:lipid metabolic process"/>
    <property type="evidence" value="ECO:0007669"/>
    <property type="project" value="InterPro"/>
</dbReference>
<dbReference type="CDD" id="cd00519">
    <property type="entry name" value="Lipase_3"/>
    <property type="match status" value="1"/>
</dbReference>
<dbReference type="SUPFAM" id="SSF53474">
    <property type="entry name" value="alpha/beta-Hydrolases"/>
    <property type="match status" value="1"/>
</dbReference>
<dbReference type="InterPro" id="IPR002921">
    <property type="entry name" value="Fungal_lipase-type"/>
</dbReference>
<dbReference type="OrthoDB" id="426718at2759"/>
<evidence type="ECO:0000313" key="6">
    <source>
        <dbReference type="Proteomes" id="UP000226431"/>
    </source>
</evidence>
<dbReference type="InterPro" id="IPR029058">
    <property type="entry name" value="AB_hydrolase_fold"/>
</dbReference>
<evidence type="ECO:0000259" key="4">
    <source>
        <dbReference type="Pfam" id="PF01764"/>
    </source>
</evidence>
<dbReference type="STRING" id="2004952.A0A2C5Y4J6"/>
<evidence type="ECO:0000256" key="2">
    <source>
        <dbReference type="ARBA" id="ARBA00022801"/>
    </source>
</evidence>
<dbReference type="Gene3D" id="3.40.50.1820">
    <property type="entry name" value="alpha/beta hydrolase"/>
    <property type="match status" value="1"/>
</dbReference>
<dbReference type="Pfam" id="PF01764">
    <property type="entry name" value="Lipase_3"/>
    <property type="match status" value="1"/>
</dbReference>
<evidence type="ECO:0000256" key="3">
    <source>
        <dbReference type="SAM" id="SignalP"/>
    </source>
</evidence>
<proteinExistence type="predicted"/>
<reference evidence="5 6" key="1">
    <citation type="submission" date="2017-06" db="EMBL/GenBank/DDBJ databases">
        <title>Ant-infecting Ophiocordyceps genomes reveal a high diversity of potential behavioral manipulation genes and a possible major role for enterotoxins.</title>
        <authorList>
            <person name="De Bekker C."/>
            <person name="Evans H.C."/>
            <person name="Brachmann A."/>
            <person name="Hughes D.P."/>
        </authorList>
    </citation>
    <scope>NUCLEOTIDE SEQUENCE [LARGE SCALE GENOMIC DNA]</scope>
    <source>
        <strain evidence="5 6">Map16</strain>
    </source>
</reference>
<keyword evidence="2" id="KW-0378">Hydrolase</keyword>
<sequence length="338" mass="35899">MLWNTSKFQLGLLFTLALAGLTTAEKKPISEDTLDRLKRYSLLCGISYLDDCPNPPSGITIAHRFDNNATGIIFKDANNKEIVVTFRGTMNFRDIATDANFLVQSDFESPGVSGCEGCKVHAGFLESWNTVAKDVISNLQGQLAENPGMKVVVTGHSLGGAQASLAAMSIIGSGVDADVVTFGQPRTGNQAYADFVDKMAPGLMRVTHADDIVPQVPPKDLASSGYQHHSTEIWQEKDPDAATTFQCEGQEPKDCNLSVKPKAKVPILGLPDINLIGNISLSELASGSVAHSNYMGVPMGTFANGRACGKGGNIFGQVAEGLASIFLKGSSESVDKDN</sequence>
<comment type="caution">
    <text evidence="5">The sequence shown here is derived from an EMBL/GenBank/DDBJ whole genome shotgun (WGS) entry which is preliminary data.</text>
</comment>
<protein>
    <recommendedName>
        <fullName evidence="4">Fungal lipase-type domain-containing protein</fullName>
    </recommendedName>
</protein>